<feature type="signal peptide" evidence="7">
    <location>
        <begin position="1"/>
        <end position="21"/>
    </location>
</feature>
<dbReference type="EC" id="5.3.4.1" evidence="3"/>
<accession>A0A061S5J3</accession>
<sequence length="271" mass="30265">MPTTFSRIYWLLLGISLTCKAEDLLVATKKGSTATLGQVLKLDADSFADHVAGDISIFVKFYAPWCGHCKRIAPVWMEFAQKLVEEPSLKHKVLAAEVNADENTALAKEYGVTGYPTFVFFPPKGSSQRPMHYGGPQKVEDFVRFAGSRTTALFLDRGKASRVFALDVLAWRFAQGGGDAREDMMRRVREVRDRDSAPGSMRASAEMYLKLMEKSIKAEDPGKFLEEEKERLDRLIRSGQLTDEKLSEVTARRSILDGFLHETLLPGGVPL</sequence>
<evidence type="ECO:0000256" key="5">
    <source>
        <dbReference type="ARBA" id="ARBA00023235"/>
    </source>
</evidence>
<dbReference type="Pfam" id="PF07749">
    <property type="entry name" value="ERp29"/>
    <property type="match status" value="1"/>
</dbReference>
<keyword evidence="5 9" id="KW-0413">Isomerase</keyword>
<dbReference type="InterPro" id="IPR051063">
    <property type="entry name" value="PDI"/>
</dbReference>
<name>A0A061S5J3_9CHLO</name>
<dbReference type="Gene3D" id="3.40.30.10">
    <property type="entry name" value="Glutaredoxin"/>
    <property type="match status" value="1"/>
</dbReference>
<dbReference type="PANTHER" id="PTHR45672">
    <property type="entry name" value="PROTEIN DISULFIDE-ISOMERASE C17H9.14C-RELATED"/>
    <property type="match status" value="1"/>
</dbReference>
<organism evidence="9">
    <name type="scientific">Tetraselmis sp. GSL018</name>
    <dbReference type="NCBI Taxonomy" id="582737"/>
    <lineage>
        <taxon>Eukaryota</taxon>
        <taxon>Viridiplantae</taxon>
        <taxon>Chlorophyta</taxon>
        <taxon>core chlorophytes</taxon>
        <taxon>Chlorodendrophyceae</taxon>
        <taxon>Chlorodendrales</taxon>
        <taxon>Chlorodendraceae</taxon>
        <taxon>Tetraselmis</taxon>
    </lineage>
</organism>
<dbReference type="PROSITE" id="PS51352">
    <property type="entry name" value="THIOREDOXIN_2"/>
    <property type="match status" value="1"/>
</dbReference>
<proteinExistence type="inferred from homology"/>
<keyword evidence="7" id="KW-0732">Signal</keyword>
<dbReference type="Pfam" id="PF00085">
    <property type="entry name" value="Thioredoxin"/>
    <property type="match status" value="1"/>
</dbReference>
<evidence type="ECO:0000256" key="6">
    <source>
        <dbReference type="ARBA" id="ARBA00023284"/>
    </source>
</evidence>
<dbReference type="SUPFAM" id="SSF52833">
    <property type="entry name" value="Thioredoxin-like"/>
    <property type="match status" value="1"/>
</dbReference>
<dbReference type="InterPro" id="IPR036249">
    <property type="entry name" value="Thioredoxin-like_sf"/>
</dbReference>
<dbReference type="EMBL" id="GBEZ01007409">
    <property type="protein sequence ID" value="JAC78051.1"/>
    <property type="molecule type" value="Transcribed_RNA"/>
</dbReference>
<dbReference type="SUPFAM" id="SSF47933">
    <property type="entry name" value="ERP29 C domain-like"/>
    <property type="match status" value="1"/>
</dbReference>
<dbReference type="GO" id="GO:0005783">
    <property type="term" value="C:endoplasmic reticulum"/>
    <property type="evidence" value="ECO:0007669"/>
    <property type="project" value="InterPro"/>
</dbReference>
<dbReference type="PROSITE" id="PS00194">
    <property type="entry name" value="THIOREDOXIN_1"/>
    <property type="match status" value="1"/>
</dbReference>
<evidence type="ECO:0000256" key="1">
    <source>
        <dbReference type="ARBA" id="ARBA00001182"/>
    </source>
</evidence>
<feature type="domain" description="Thioredoxin" evidence="8">
    <location>
        <begin position="15"/>
        <end position="151"/>
    </location>
</feature>
<dbReference type="CDD" id="cd02961">
    <property type="entry name" value="PDI_a_family"/>
    <property type="match status" value="1"/>
</dbReference>
<keyword evidence="6" id="KW-0676">Redox-active center</keyword>
<dbReference type="GO" id="GO:0006457">
    <property type="term" value="P:protein folding"/>
    <property type="evidence" value="ECO:0007669"/>
    <property type="project" value="TreeGrafter"/>
</dbReference>
<evidence type="ECO:0000313" key="9">
    <source>
        <dbReference type="EMBL" id="JAC78051.1"/>
    </source>
</evidence>
<dbReference type="InterPro" id="IPR013766">
    <property type="entry name" value="Thioredoxin_domain"/>
</dbReference>
<gene>
    <name evidence="9" type="ORF">TSPGSL018_16154</name>
</gene>
<evidence type="ECO:0000256" key="7">
    <source>
        <dbReference type="SAM" id="SignalP"/>
    </source>
</evidence>
<dbReference type="InterPro" id="IPR017937">
    <property type="entry name" value="Thioredoxin_CS"/>
</dbReference>
<dbReference type="InterPro" id="IPR011679">
    <property type="entry name" value="ERp29_C"/>
</dbReference>
<feature type="chain" id="PRO_5001606135" description="protein disulfide-isomerase" evidence="7">
    <location>
        <begin position="22"/>
        <end position="271"/>
    </location>
</feature>
<dbReference type="AlphaFoldDB" id="A0A061S5J3"/>
<evidence type="ECO:0000256" key="2">
    <source>
        <dbReference type="ARBA" id="ARBA00006347"/>
    </source>
</evidence>
<evidence type="ECO:0000256" key="4">
    <source>
        <dbReference type="ARBA" id="ARBA00023157"/>
    </source>
</evidence>
<dbReference type="Gene3D" id="1.20.1150.12">
    <property type="entry name" value="Endoplasmic reticulum resident protein 29, C-terminal domain"/>
    <property type="match status" value="1"/>
</dbReference>
<dbReference type="GO" id="GO:0003756">
    <property type="term" value="F:protein disulfide isomerase activity"/>
    <property type="evidence" value="ECO:0007669"/>
    <property type="project" value="UniProtKB-EC"/>
</dbReference>
<dbReference type="PRINTS" id="PR00421">
    <property type="entry name" value="THIOREDOXIN"/>
</dbReference>
<evidence type="ECO:0000259" key="8">
    <source>
        <dbReference type="PROSITE" id="PS51352"/>
    </source>
</evidence>
<keyword evidence="4" id="KW-1015">Disulfide bond</keyword>
<dbReference type="InterPro" id="IPR036356">
    <property type="entry name" value="ERp29_C_sf"/>
</dbReference>
<reference evidence="9" key="1">
    <citation type="submission" date="2014-05" db="EMBL/GenBank/DDBJ databases">
        <title>The transcriptome of the halophilic microalga Tetraselmis sp. GSL018 isolated from the Great Salt Lake, Utah.</title>
        <authorList>
            <person name="Jinkerson R.E."/>
            <person name="D'Adamo S."/>
            <person name="Posewitz M.C."/>
        </authorList>
    </citation>
    <scope>NUCLEOTIDE SEQUENCE</scope>
    <source>
        <strain evidence="9">GSL018</strain>
    </source>
</reference>
<dbReference type="PANTHER" id="PTHR45672:SF11">
    <property type="entry name" value="PROTEIN DISULFIDE-ISOMERASE C17H9.14C"/>
    <property type="match status" value="1"/>
</dbReference>
<protein>
    <recommendedName>
        <fullName evidence="3">protein disulfide-isomerase</fullName>
        <ecNumber evidence="3">5.3.4.1</ecNumber>
    </recommendedName>
</protein>
<comment type="similarity">
    <text evidence="2">Belongs to the protein disulfide isomerase family.</text>
</comment>
<comment type="catalytic activity">
    <reaction evidence="1">
        <text>Catalyzes the rearrangement of -S-S- bonds in proteins.</text>
        <dbReference type="EC" id="5.3.4.1"/>
    </reaction>
</comment>
<evidence type="ECO:0000256" key="3">
    <source>
        <dbReference type="ARBA" id="ARBA00012723"/>
    </source>
</evidence>